<dbReference type="EMBL" id="JAKIKS010000243">
    <property type="protein sequence ID" value="MCL1127895.1"/>
    <property type="molecule type" value="Genomic_DNA"/>
</dbReference>
<dbReference type="Proteomes" id="UP001203423">
    <property type="component" value="Unassembled WGS sequence"/>
</dbReference>
<keyword evidence="5" id="KW-1185">Reference proteome</keyword>
<evidence type="ECO:0000256" key="2">
    <source>
        <dbReference type="ARBA" id="ARBA00022840"/>
    </source>
</evidence>
<dbReference type="InterPro" id="IPR045851">
    <property type="entry name" value="AMP-bd_C_sf"/>
</dbReference>
<dbReference type="Pfam" id="PF23562">
    <property type="entry name" value="AMP-binding_C_3"/>
    <property type="match status" value="1"/>
</dbReference>
<dbReference type="InterPro" id="IPR042099">
    <property type="entry name" value="ANL_N_sf"/>
</dbReference>
<dbReference type="Gene3D" id="3.40.50.12780">
    <property type="entry name" value="N-terminal domain of ligase-like"/>
    <property type="match status" value="1"/>
</dbReference>
<evidence type="ECO:0000313" key="5">
    <source>
        <dbReference type="Proteomes" id="UP001203423"/>
    </source>
</evidence>
<dbReference type="PANTHER" id="PTHR43272">
    <property type="entry name" value="LONG-CHAIN-FATTY-ACID--COA LIGASE"/>
    <property type="match status" value="1"/>
</dbReference>
<sequence>MTETSGLSCINSPFELNLMGSIGRPQSCVEMSLSAKGEVLIRGEAVFSDYYKNPETTKNAFENGWFKTGDKAEVNADGSWKIIGRVKEQFKTSKGKYVAPVPLESSLGRNVDIEQVCVMGSGRKQPIALVVLGEGASKDRDELSQQLNTTLLSVNSELEPHEVLEHLIVVSEGWSIDNNLLTPTLKMKRDQLDQRYGHFLNADLKETLVWESELMV</sequence>
<comment type="caution">
    <text evidence="4">The sequence shown here is derived from an EMBL/GenBank/DDBJ whole genome shotgun (WGS) entry which is preliminary data.</text>
</comment>
<dbReference type="Gene3D" id="3.30.300.30">
    <property type="match status" value="1"/>
</dbReference>
<keyword evidence="2" id="KW-0067">ATP-binding</keyword>
<evidence type="ECO:0000313" key="4">
    <source>
        <dbReference type="EMBL" id="MCL1127895.1"/>
    </source>
</evidence>
<dbReference type="RefSeq" id="WP_248943322.1">
    <property type="nucleotide sequence ID" value="NZ_JAKIKS010000243.1"/>
</dbReference>
<evidence type="ECO:0000256" key="1">
    <source>
        <dbReference type="ARBA" id="ARBA00022741"/>
    </source>
</evidence>
<reference evidence="4 5" key="1">
    <citation type="submission" date="2022-01" db="EMBL/GenBank/DDBJ databases">
        <title>Whole genome-based taxonomy of the Shewanellaceae.</title>
        <authorList>
            <person name="Martin-Rodriguez A.J."/>
        </authorList>
    </citation>
    <scope>NUCLEOTIDE SEQUENCE [LARGE SCALE GENOMIC DNA]</scope>
    <source>
        <strain evidence="4 5">DSM 17177</strain>
    </source>
</reference>
<name>A0ABT0LJQ4_9GAMM</name>
<organism evidence="4 5">
    <name type="scientific">Shewanella surugensis</name>
    <dbReference type="NCBI Taxonomy" id="212020"/>
    <lineage>
        <taxon>Bacteria</taxon>
        <taxon>Pseudomonadati</taxon>
        <taxon>Pseudomonadota</taxon>
        <taxon>Gammaproteobacteria</taxon>
        <taxon>Alteromonadales</taxon>
        <taxon>Shewanellaceae</taxon>
        <taxon>Shewanella</taxon>
    </lineage>
</organism>
<accession>A0ABT0LJQ4</accession>
<proteinExistence type="predicted"/>
<dbReference type="PANTHER" id="PTHR43272:SF33">
    <property type="entry name" value="AMP-BINDING DOMAIN-CONTAINING PROTEIN-RELATED"/>
    <property type="match status" value="1"/>
</dbReference>
<gene>
    <name evidence="4" type="ORF">L2764_26430</name>
</gene>
<comment type="catalytic activity">
    <reaction evidence="3">
        <text>a long-chain fatty acid + ATP + CoA = a long-chain fatty acyl-CoA + AMP + diphosphate</text>
        <dbReference type="Rhea" id="RHEA:15421"/>
        <dbReference type="ChEBI" id="CHEBI:30616"/>
        <dbReference type="ChEBI" id="CHEBI:33019"/>
        <dbReference type="ChEBI" id="CHEBI:57287"/>
        <dbReference type="ChEBI" id="CHEBI:57560"/>
        <dbReference type="ChEBI" id="CHEBI:83139"/>
        <dbReference type="ChEBI" id="CHEBI:456215"/>
        <dbReference type="EC" id="6.2.1.3"/>
    </reaction>
    <physiologicalReaction direction="left-to-right" evidence="3">
        <dbReference type="Rhea" id="RHEA:15422"/>
    </physiologicalReaction>
</comment>
<keyword evidence="1" id="KW-0547">Nucleotide-binding</keyword>
<dbReference type="SUPFAM" id="SSF56801">
    <property type="entry name" value="Acetyl-CoA synthetase-like"/>
    <property type="match status" value="1"/>
</dbReference>
<protein>
    <submittedName>
        <fullName evidence="4">AMP-binding protein</fullName>
    </submittedName>
</protein>
<evidence type="ECO:0000256" key="3">
    <source>
        <dbReference type="ARBA" id="ARBA00024484"/>
    </source>
</evidence>